<accession>I0YX97</accession>
<comment type="caution">
    <text evidence="2">The sequence shown here is derived from an EMBL/GenBank/DDBJ whole genome shotgun (WGS) entry which is preliminary data.</text>
</comment>
<evidence type="ECO:0000313" key="2">
    <source>
        <dbReference type="EMBL" id="EIE23016.1"/>
    </source>
</evidence>
<dbReference type="GeneID" id="17041004"/>
<feature type="region of interest" description="Disordered" evidence="1">
    <location>
        <begin position="1"/>
        <end position="25"/>
    </location>
</feature>
<gene>
    <name evidence="2" type="ORF">COCSUDRAFT_63401</name>
</gene>
<dbReference type="OrthoDB" id="10551890at2759"/>
<feature type="region of interest" description="Disordered" evidence="1">
    <location>
        <begin position="160"/>
        <end position="218"/>
    </location>
</feature>
<feature type="compositionally biased region" description="Pro residues" evidence="1">
    <location>
        <begin position="200"/>
        <end position="215"/>
    </location>
</feature>
<reference evidence="2 3" key="1">
    <citation type="journal article" date="2012" name="Genome Biol.">
        <title>The genome of the polar eukaryotic microalga coccomyxa subellipsoidea reveals traits of cold adaptation.</title>
        <authorList>
            <person name="Blanc G."/>
            <person name="Agarkova I."/>
            <person name="Grimwood J."/>
            <person name="Kuo A."/>
            <person name="Brueggeman A."/>
            <person name="Dunigan D."/>
            <person name="Gurnon J."/>
            <person name="Ladunga I."/>
            <person name="Lindquist E."/>
            <person name="Lucas S."/>
            <person name="Pangilinan J."/>
            <person name="Proschold T."/>
            <person name="Salamov A."/>
            <person name="Schmutz J."/>
            <person name="Weeks D."/>
            <person name="Yamada T."/>
            <person name="Claverie J.M."/>
            <person name="Grigoriev I."/>
            <person name="Van Etten J."/>
            <person name="Lomsadze A."/>
            <person name="Borodovsky M."/>
        </authorList>
    </citation>
    <scope>NUCLEOTIDE SEQUENCE [LARGE SCALE GENOMIC DNA]</scope>
    <source>
        <strain evidence="2 3">C-169</strain>
    </source>
</reference>
<dbReference type="Proteomes" id="UP000007264">
    <property type="component" value="Unassembled WGS sequence"/>
</dbReference>
<dbReference type="KEGG" id="csl:COCSUDRAFT_63401"/>
<dbReference type="EMBL" id="AGSI01000008">
    <property type="protein sequence ID" value="EIE23016.1"/>
    <property type="molecule type" value="Genomic_DNA"/>
</dbReference>
<organism evidence="2 3">
    <name type="scientific">Coccomyxa subellipsoidea (strain C-169)</name>
    <name type="common">Green microalga</name>
    <dbReference type="NCBI Taxonomy" id="574566"/>
    <lineage>
        <taxon>Eukaryota</taxon>
        <taxon>Viridiplantae</taxon>
        <taxon>Chlorophyta</taxon>
        <taxon>core chlorophytes</taxon>
        <taxon>Trebouxiophyceae</taxon>
        <taxon>Trebouxiophyceae incertae sedis</taxon>
        <taxon>Coccomyxaceae</taxon>
        <taxon>Coccomyxa</taxon>
        <taxon>Coccomyxa subellipsoidea</taxon>
    </lineage>
</organism>
<feature type="region of interest" description="Disordered" evidence="1">
    <location>
        <begin position="382"/>
        <end position="431"/>
    </location>
</feature>
<proteinExistence type="predicted"/>
<evidence type="ECO:0000256" key="1">
    <source>
        <dbReference type="SAM" id="MobiDB-lite"/>
    </source>
</evidence>
<feature type="compositionally biased region" description="Basic residues" evidence="1">
    <location>
        <begin position="421"/>
        <end position="431"/>
    </location>
</feature>
<keyword evidence="3" id="KW-1185">Reference proteome</keyword>
<name>I0YX97_COCSC</name>
<evidence type="ECO:0000313" key="3">
    <source>
        <dbReference type="Proteomes" id="UP000007264"/>
    </source>
</evidence>
<dbReference type="RefSeq" id="XP_005647560.1">
    <property type="nucleotide sequence ID" value="XM_005647503.1"/>
</dbReference>
<sequence>MGGSISPRPRQQEADEFSRCNTPQQPVPGFACGLESLMQAAWQVPFPKSSLLGRSPRAAGACAADSSHSDGSNAVLRDFGLNGAESPPWSPRRVPPAHVWGEGPPRAPGYRSGGACYPIASPGVSAANLVEAACELHALLQRRSAAGLGPLIGAQGYLTPPADPGIYPDKEEATPPPQPDPAAVGNLPPIHLLTASHTPSPGPGRCPAATLPPPEGATAPALLNSPQGVKRQAAWQCGNDSQLSFGDRIDAATADEVSSPHALSSAHQRWGSAPPVHELRCCANLADDSTSAGQHAASALPDDRPTRAALAAAGACFGGGGAGACFGDKAAGACFGGDAKNGAGLGRAPSVPEIGSCRQGRPAVLKWRMQIWPHKARQQKLARKSAVRLQTSEGLAGEPSGGSSEAAPNFSRLCCPAPRQHGPKRRPNMAL</sequence>
<protein>
    <submittedName>
        <fullName evidence="2">Uncharacterized protein</fullName>
    </submittedName>
</protein>
<dbReference type="AlphaFoldDB" id="I0YX97"/>